<name>A0ABS3LG60_9ENTE</name>
<dbReference type="Gene3D" id="2.60.300.12">
    <property type="entry name" value="HesB-like domain"/>
    <property type="match status" value="1"/>
</dbReference>
<proteinExistence type="predicted"/>
<dbReference type="Proteomes" id="UP000664601">
    <property type="component" value="Unassembled WGS sequence"/>
</dbReference>
<evidence type="ECO:0000313" key="2">
    <source>
        <dbReference type="EMBL" id="MBO1308633.1"/>
    </source>
</evidence>
<feature type="domain" description="Core" evidence="1">
    <location>
        <begin position="1"/>
        <end position="111"/>
    </location>
</feature>
<gene>
    <name evidence="2" type="ORF">JZO70_20835</name>
</gene>
<dbReference type="InterPro" id="IPR000361">
    <property type="entry name" value="ATAP_core_dom"/>
</dbReference>
<dbReference type="EMBL" id="JAFREM010000038">
    <property type="protein sequence ID" value="MBO1308633.1"/>
    <property type="molecule type" value="Genomic_DNA"/>
</dbReference>
<sequence>MEITVSDKAAEVLLDKLGDDNAFLLALNEEVEGSELREHSCAKGNHFQVIPLFSETDVELIPLENPTFNVYTSEDAKALLSEHVEMDFNPRLNSFQIMCNHRYVDSNIKLKNYFFS</sequence>
<organism evidence="2 3">
    <name type="scientific">Candidatus Enterococcus moelleringii</name>
    <dbReference type="NCBI Taxonomy" id="2815325"/>
    <lineage>
        <taxon>Bacteria</taxon>
        <taxon>Bacillati</taxon>
        <taxon>Bacillota</taxon>
        <taxon>Bacilli</taxon>
        <taxon>Lactobacillales</taxon>
        <taxon>Enterococcaceae</taxon>
        <taxon>Enterococcus</taxon>
    </lineage>
</organism>
<dbReference type="Pfam" id="PF01521">
    <property type="entry name" value="Fe-S_biosyn"/>
    <property type="match status" value="1"/>
</dbReference>
<dbReference type="SUPFAM" id="SSF89360">
    <property type="entry name" value="HesB-like domain"/>
    <property type="match status" value="1"/>
</dbReference>
<evidence type="ECO:0000259" key="1">
    <source>
        <dbReference type="Pfam" id="PF01521"/>
    </source>
</evidence>
<reference evidence="2 3" key="1">
    <citation type="submission" date="2021-03" db="EMBL/GenBank/DDBJ databases">
        <title>Enterococcal diversity collection.</title>
        <authorList>
            <person name="Gilmore M.S."/>
            <person name="Schwartzman J."/>
            <person name="Van Tyne D."/>
            <person name="Martin M."/>
            <person name="Earl A.M."/>
            <person name="Manson A.L."/>
            <person name="Straub T."/>
            <person name="Salamzade R."/>
            <person name="Saavedra J."/>
            <person name="Lebreton F."/>
            <person name="Prichula J."/>
            <person name="Schaufler K."/>
            <person name="Gaca A."/>
            <person name="Sgardioli B."/>
            <person name="Wagenaar J."/>
            <person name="Strong T."/>
        </authorList>
    </citation>
    <scope>NUCLEOTIDE SEQUENCE [LARGE SCALE GENOMIC DNA]</scope>
    <source>
        <strain evidence="2 3">669A</strain>
    </source>
</reference>
<comment type="caution">
    <text evidence="2">The sequence shown here is derived from an EMBL/GenBank/DDBJ whole genome shotgun (WGS) entry which is preliminary data.</text>
</comment>
<keyword evidence="3" id="KW-1185">Reference proteome</keyword>
<dbReference type="InterPro" id="IPR035903">
    <property type="entry name" value="HesB-like_dom_sf"/>
</dbReference>
<evidence type="ECO:0000313" key="3">
    <source>
        <dbReference type="Proteomes" id="UP000664601"/>
    </source>
</evidence>
<dbReference type="RefSeq" id="WP_207675620.1">
    <property type="nucleotide sequence ID" value="NZ_JAFREM010000038.1"/>
</dbReference>
<protein>
    <submittedName>
        <fullName evidence="2">Iron-sulfur cluster biosynthesis family protein</fullName>
    </submittedName>
</protein>
<accession>A0ABS3LG60</accession>